<name>A0A1T4JJE8_TREPO</name>
<evidence type="ECO:0000313" key="3">
    <source>
        <dbReference type="EMBL" id="SJZ30177.1"/>
    </source>
</evidence>
<dbReference type="InterPro" id="IPR052179">
    <property type="entry name" value="DD-CPase-like"/>
</dbReference>
<keyword evidence="3" id="KW-0121">Carboxypeptidase</keyword>
<reference evidence="3 4" key="1">
    <citation type="submission" date="2017-02" db="EMBL/GenBank/DDBJ databases">
        <authorList>
            <person name="Peterson S.W."/>
        </authorList>
    </citation>
    <scope>NUCLEOTIDE SEQUENCE [LARGE SCALE GENOMIC DNA]</scope>
    <source>
        <strain evidence="3 4">ATCC BAA-908</strain>
    </source>
</reference>
<dbReference type="GO" id="GO:0006508">
    <property type="term" value="P:proteolysis"/>
    <property type="evidence" value="ECO:0007669"/>
    <property type="project" value="InterPro"/>
</dbReference>
<feature type="chain" id="PRO_5010546452" evidence="1">
    <location>
        <begin position="24"/>
        <end position="286"/>
    </location>
</feature>
<dbReference type="InterPro" id="IPR058193">
    <property type="entry name" value="VanY/YodJ_core_dom"/>
</dbReference>
<organism evidence="3 4">
    <name type="scientific">Treponema porcinum</name>
    <dbReference type="NCBI Taxonomy" id="261392"/>
    <lineage>
        <taxon>Bacteria</taxon>
        <taxon>Pseudomonadati</taxon>
        <taxon>Spirochaetota</taxon>
        <taxon>Spirochaetia</taxon>
        <taxon>Spirochaetales</taxon>
        <taxon>Treponemataceae</taxon>
        <taxon>Treponema</taxon>
    </lineage>
</organism>
<keyword evidence="1" id="KW-0732">Signal</keyword>
<dbReference type="EMBL" id="FUWG01000003">
    <property type="protein sequence ID" value="SJZ30177.1"/>
    <property type="molecule type" value="Genomic_DNA"/>
</dbReference>
<evidence type="ECO:0000256" key="1">
    <source>
        <dbReference type="SAM" id="SignalP"/>
    </source>
</evidence>
<feature type="signal peptide" evidence="1">
    <location>
        <begin position="1"/>
        <end position="23"/>
    </location>
</feature>
<keyword evidence="3" id="KW-0645">Protease</keyword>
<evidence type="ECO:0000313" key="4">
    <source>
        <dbReference type="Proteomes" id="UP000190423"/>
    </source>
</evidence>
<dbReference type="InterPro" id="IPR003709">
    <property type="entry name" value="VanY-like_core_dom"/>
</dbReference>
<feature type="domain" description="D-alanyl-D-alanine carboxypeptidase-like core" evidence="2">
    <location>
        <begin position="137"/>
        <end position="259"/>
    </location>
</feature>
<keyword evidence="3" id="KW-0378">Hydrolase</keyword>
<dbReference type="Pfam" id="PF02557">
    <property type="entry name" value="VanY"/>
    <property type="match status" value="1"/>
</dbReference>
<dbReference type="GO" id="GO:0004180">
    <property type="term" value="F:carboxypeptidase activity"/>
    <property type="evidence" value="ECO:0007669"/>
    <property type="project" value="UniProtKB-KW"/>
</dbReference>
<dbReference type="SUPFAM" id="SSF55166">
    <property type="entry name" value="Hedgehog/DD-peptidase"/>
    <property type="match status" value="1"/>
</dbReference>
<dbReference type="GeneID" id="78315719"/>
<dbReference type="PANTHER" id="PTHR34385:SF1">
    <property type="entry name" value="PEPTIDOGLYCAN L-ALANYL-D-GLUTAMATE ENDOPEPTIDASE CWLK"/>
    <property type="match status" value="1"/>
</dbReference>
<proteinExistence type="predicted"/>
<dbReference type="CDD" id="cd14852">
    <property type="entry name" value="LD-carboxypeptidase"/>
    <property type="match status" value="1"/>
</dbReference>
<dbReference type="PROSITE" id="PS51257">
    <property type="entry name" value="PROKAR_LIPOPROTEIN"/>
    <property type="match status" value="1"/>
</dbReference>
<evidence type="ECO:0000259" key="2">
    <source>
        <dbReference type="Pfam" id="PF02557"/>
    </source>
</evidence>
<dbReference type="InterPro" id="IPR009045">
    <property type="entry name" value="Zn_M74/Hedgehog-like"/>
</dbReference>
<protein>
    <submittedName>
        <fullName evidence="3">D-alanyl-D-alanine carboxypeptidase</fullName>
    </submittedName>
</protein>
<dbReference type="Gene3D" id="3.30.1380.10">
    <property type="match status" value="1"/>
</dbReference>
<keyword evidence="4" id="KW-1185">Reference proteome</keyword>
<dbReference type="OrthoDB" id="9792074at2"/>
<dbReference type="AlphaFoldDB" id="A0A1T4JJE8"/>
<dbReference type="Proteomes" id="UP000190423">
    <property type="component" value="Unassembled WGS sequence"/>
</dbReference>
<gene>
    <name evidence="3" type="ORF">SAMN02745149_00399</name>
</gene>
<dbReference type="PANTHER" id="PTHR34385">
    <property type="entry name" value="D-ALANYL-D-ALANINE CARBOXYPEPTIDASE"/>
    <property type="match status" value="1"/>
</dbReference>
<sequence length="286" mass="32439">MRILSAFFAIFVLFAGCSKSASARGTGAVHFEVTDAVPLLQEEKDSGVSPEVIKLQNVLNLMSERFKAEVTVSKSDEKLFLQDLNDVLQEESSFRSDDLSVLYLIDKKHSVSSAYVPKDLVPLGKNPLFNINRNDLSLRPDAYSALNELAGAAQKDGITLLVSSTYRSYDYQKNLFEKWVRIDGLEEAERESARPGTSQHQLGSAIDFGSITDDFAETEMGQWIYENASDYGWSLSFPNGYEDVTGYRWECWHFRYIGKTACKFQNKWFCGVQQYMLEFIDAWKKA</sequence>
<accession>A0A1T4JJE8</accession>
<dbReference type="RefSeq" id="WP_078932327.1">
    <property type="nucleotide sequence ID" value="NZ_FUWG01000003.1"/>
</dbReference>
<dbReference type="STRING" id="261392.SAMN02745149_00399"/>